<protein>
    <submittedName>
        <fullName evidence="1">Uncharacterized protein</fullName>
    </submittedName>
</protein>
<sequence length="221" mass="24005">MDSPGTDGSFESFSSSELNEGFDVSQALRKEIEGQRKIELQLEAEKSIKDRVSSEQRYLEYVLERACQQHYQILGAADFAANIPKQPEIPPTKMPSAIGTWNPLGFYTFSSQIGPAEAVRQQVLPGEEFPTLYTNTVNYSPNSYLTATPVIFSSGTTSAEGMNTEFDHRIATRGMHMAADDSFFWGAAAKGIPEFCAHIMKQGGGGGGGGGFKGYSGCPNY</sequence>
<dbReference type="Proteomes" id="UP000230069">
    <property type="component" value="Unassembled WGS sequence"/>
</dbReference>
<gene>
    <name evidence="1" type="ORF">AQUCO_00500364v1</name>
</gene>
<keyword evidence="2" id="KW-1185">Reference proteome</keyword>
<dbReference type="AlphaFoldDB" id="A0A2G5ERL8"/>
<name>A0A2G5ERL8_AQUCA</name>
<organism evidence="1 2">
    <name type="scientific">Aquilegia coerulea</name>
    <name type="common">Rocky mountain columbine</name>
    <dbReference type="NCBI Taxonomy" id="218851"/>
    <lineage>
        <taxon>Eukaryota</taxon>
        <taxon>Viridiplantae</taxon>
        <taxon>Streptophyta</taxon>
        <taxon>Embryophyta</taxon>
        <taxon>Tracheophyta</taxon>
        <taxon>Spermatophyta</taxon>
        <taxon>Magnoliopsida</taxon>
        <taxon>Ranunculales</taxon>
        <taxon>Ranunculaceae</taxon>
        <taxon>Thalictroideae</taxon>
        <taxon>Aquilegia</taxon>
    </lineage>
</organism>
<reference evidence="1 2" key="1">
    <citation type="submission" date="2017-09" db="EMBL/GenBank/DDBJ databases">
        <title>WGS assembly of Aquilegia coerulea Goldsmith.</title>
        <authorList>
            <person name="Hodges S."/>
            <person name="Kramer E."/>
            <person name="Nordborg M."/>
            <person name="Tomkins J."/>
            <person name="Borevitz J."/>
            <person name="Derieg N."/>
            <person name="Yan J."/>
            <person name="Mihaltcheva S."/>
            <person name="Hayes R.D."/>
            <person name="Rokhsar D."/>
        </authorList>
    </citation>
    <scope>NUCLEOTIDE SEQUENCE [LARGE SCALE GENOMIC DNA]</scope>
    <source>
        <strain evidence="2">cv. Goldsmith</strain>
    </source>
</reference>
<dbReference type="EMBL" id="KZ305022">
    <property type="protein sequence ID" value="PIA58388.1"/>
    <property type="molecule type" value="Genomic_DNA"/>
</dbReference>
<dbReference type="STRING" id="218851.A0A2G5ERL8"/>
<evidence type="ECO:0000313" key="2">
    <source>
        <dbReference type="Proteomes" id="UP000230069"/>
    </source>
</evidence>
<dbReference type="OrthoDB" id="60033at2759"/>
<evidence type="ECO:0000313" key="1">
    <source>
        <dbReference type="EMBL" id="PIA58388.1"/>
    </source>
</evidence>
<dbReference type="InParanoid" id="A0A2G5ERL8"/>
<accession>A0A2G5ERL8</accession>
<proteinExistence type="predicted"/>